<evidence type="ECO:0000313" key="2">
    <source>
        <dbReference type="Proteomes" id="UP000050864"/>
    </source>
</evidence>
<dbReference type="Proteomes" id="UP000050864">
    <property type="component" value="Unassembled WGS sequence"/>
</dbReference>
<dbReference type="Pfam" id="PF11159">
    <property type="entry name" value="DUF2939"/>
    <property type="match status" value="1"/>
</dbReference>
<protein>
    <recommendedName>
        <fullName evidence="3">DUF2939 domain-containing protein</fullName>
    </recommendedName>
</protein>
<dbReference type="PATRIC" id="fig|405444.3.peg.1970"/>
<evidence type="ECO:0000313" key="1">
    <source>
        <dbReference type="EMBL" id="KRG62855.1"/>
    </source>
</evidence>
<proteinExistence type="predicted"/>
<organism evidence="1 2">
    <name type="scientific">Stenotrophomonas humi</name>
    <dbReference type="NCBI Taxonomy" id="405444"/>
    <lineage>
        <taxon>Bacteria</taxon>
        <taxon>Pseudomonadati</taxon>
        <taxon>Pseudomonadota</taxon>
        <taxon>Gammaproteobacteria</taxon>
        <taxon>Lysobacterales</taxon>
        <taxon>Lysobacteraceae</taxon>
        <taxon>Stenotrophomonas</taxon>
    </lineage>
</organism>
<gene>
    <name evidence="1" type="ORF">ABB26_14320</name>
</gene>
<name>A0A0R0C9M4_9GAMM</name>
<keyword evidence="2" id="KW-1185">Reference proteome</keyword>
<comment type="caution">
    <text evidence="1">The sequence shown here is derived from an EMBL/GenBank/DDBJ whole genome shotgun (WGS) entry which is preliminary data.</text>
</comment>
<evidence type="ECO:0008006" key="3">
    <source>
        <dbReference type="Google" id="ProtNLM"/>
    </source>
</evidence>
<reference evidence="1 2" key="1">
    <citation type="submission" date="2015-05" db="EMBL/GenBank/DDBJ databases">
        <title>Genome sequencing and analysis of members of genus Stenotrophomonas.</title>
        <authorList>
            <person name="Patil P.P."/>
            <person name="Midha S."/>
            <person name="Patil P.B."/>
        </authorList>
    </citation>
    <scope>NUCLEOTIDE SEQUENCE [LARGE SCALE GENOMIC DNA]</scope>
    <source>
        <strain evidence="1 2">DSM 18929</strain>
    </source>
</reference>
<dbReference type="OrthoDB" id="5739641at2"/>
<dbReference type="EMBL" id="LDJI01000027">
    <property type="protein sequence ID" value="KRG62855.1"/>
    <property type="molecule type" value="Genomic_DNA"/>
</dbReference>
<dbReference type="InterPro" id="IPR021330">
    <property type="entry name" value="DUF2939"/>
</dbReference>
<dbReference type="RefSeq" id="WP_057635319.1">
    <property type="nucleotide sequence ID" value="NZ_LDJI01000027.1"/>
</dbReference>
<sequence>MKKWIIAVVVLVALAIGGYVVAGPYLTIRGISNAIEQRDTGKLQRYVDFPALRVNLKAQVNDYVVRQAGSQMQSSLFGAIVVGVLGNVTGAGVDTLVTPLGVAALLQGDNAWKRATGDTVGGDTWGPPSPAKPLADTHGRYESLSRFTATTRLQDGRELVFVLSRQGLRWRLTNIILPTGQAPG</sequence>
<dbReference type="AlphaFoldDB" id="A0A0R0C9M4"/>
<dbReference type="STRING" id="405444.ABB26_14320"/>
<accession>A0A0R0C9M4</accession>